<feature type="region of interest" description="Disordered" evidence="8">
    <location>
        <begin position="1"/>
        <end position="152"/>
    </location>
</feature>
<keyword evidence="6" id="KW-0378">Hydrolase</keyword>
<accession>A0A9P4MAG9</accession>
<comment type="caution">
    <text evidence="11">The sequence shown here is derived from an EMBL/GenBank/DDBJ whole genome shotgun (WGS) entry which is preliminary data.</text>
</comment>
<dbReference type="InterPro" id="IPR035927">
    <property type="entry name" value="DUSP-like_sf"/>
</dbReference>
<dbReference type="PANTHER" id="PTHR21646:SF24">
    <property type="entry name" value="UBIQUITIN CARBOXYL-TERMINAL HYDROLASE"/>
    <property type="match status" value="1"/>
</dbReference>
<keyword evidence="4" id="KW-0645">Protease</keyword>
<feature type="region of interest" description="Disordered" evidence="8">
    <location>
        <begin position="1548"/>
        <end position="1576"/>
    </location>
</feature>
<feature type="domain" description="USP" evidence="9">
    <location>
        <begin position="510"/>
        <end position="1319"/>
    </location>
</feature>
<feature type="compositionally biased region" description="Basic and acidic residues" evidence="8">
    <location>
        <begin position="46"/>
        <end position="61"/>
    </location>
</feature>
<dbReference type="Gene3D" id="3.90.70.10">
    <property type="entry name" value="Cysteine proteinases"/>
    <property type="match status" value="2"/>
</dbReference>
<dbReference type="InterPro" id="IPR038765">
    <property type="entry name" value="Papain-like_cys_pep_sf"/>
</dbReference>
<dbReference type="PROSITE" id="PS00973">
    <property type="entry name" value="USP_2"/>
    <property type="match status" value="1"/>
</dbReference>
<feature type="compositionally biased region" description="Polar residues" evidence="8">
    <location>
        <begin position="64"/>
        <end position="105"/>
    </location>
</feature>
<feature type="compositionally biased region" description="Low complexity" evidence="8">
    <location>
        <begin position="371"/>
        <end position="383"/>
    </location>
</feature>
<dbReference type="CDD" id="cd02674">
    <property type="entry name" value="Peptidase_C19R"/>
    <property type="match status" value="1"/>
</dbReference>
<comment type="similarity">
    <text evidence="2">Belongs to the peptidase C19 family.</text>
</comment>
<keyword evidence="5" id="KW-0833">Ubl conjugation pathway</keyword>
<dbReference type="InterPro" id="IPR006615">
    <property type="entry name" value="Pept_C19_DUSP"/>
</dbReference>
<feature type="compositionally biased region" description="Low complexity" evidence="8">
    <location>
        <begin position="481"/>
        <end position="498"/>
    </location>
</feature>
<dbReference type="InterPro" id="IPR001394">
    <property type="entry name" value="Peptidase_C19_UCH"/>
</dbReference>
<dbReference type="Pfam" id="PF06337">
    <property type="entry name" value="DUSP"/>
    <property type="match status" value="1"/>
</dbReference>
<dbReference type="InterPro" id="IPR028889">
    <property type="entry name" value="USP"/>
</dbReference>
<feature type="compositionally biased region" description="Polar residues" evidence="8">
    <location>
        <begin position="26"/>
        <end position="41"/>
    </location>
</feature>
<proteinExistence type="inferred from homology"/>
<feature type="region of interest" description="Disordered" evidence="8">
    <location>
        <begin position="890"/>
        <end position="918"/>
    </location>
</feature>
<dbReference type="Pfam" id="PF00443">
    <property type="entry name" value="UCH"/>
    <property type="match status" value="1"/>
</dbReference>
<dbReference type="PANTHER" id="PTHR21646">
    <property type="entry name" value="UBIQUITIN CARBOXYL-TERMINAL HYDROLASE"/>
    <property type="match status" value="1"/>
</dbReference>
<feature type="compositionally biased region" description="Low complexity" evidence="8">
    <location>
        <begin position="106"/>
        <end position="121"/>
    </location>
</feature>
<reference evidence="11" key="1">
    <citation type="journal article" date="2020" name="Stud. Mycol.">
        <title>101 Dothideomycetes genomes: a test case for predicting lifestyles and emergence of pathogens.</title>
        <authorList>
            <person name="Haridas S."/>
            <person name="Albert R."/>
            <person name="Binder M."/>
            <person name="Bloem J."/>
            <person name="Labutti K."/>
            <person name="Salamov A."/>
            <person name="Andreopoulos B."/>
            <person name="Baker S."/>
            <person name="Barry K."/>
            <person name="Bills G."/>
            <person name="Bluhm B."/>
            <person name="Cannon C."/>
            <person name="Castanera R."/>
            <person name="Culley D."/>
            <person name="Daum C."/>
            <person name="Ezra D."/>
            <person name="Gonzalez J."/>
            <person name="Henrissat B."/>
            <person name="Kuo A."/>
            <person name="Liang C."/>
            <person name="Lipzen A."/>
            <person name="Lutzoni F."/>
            <person name="Magnuson J."/>
            <person name="Mondo S."/>
            <person name="Nolan M."/>
            <person name="Ohm R."/>
            <person name="Pangilinan J."/>
            <person name="Park H.-J."/>
            <person name="Ramirez L."/>
            <person name="Alfaro M."/>
            <person name="Sun H."/>
            <person name="Tritt A."/>
            <person name="Yoshinaga Y."/>
            <person name="Zwiers L.-H."/>
            <person name="Turgeon B."/>
            <person name="Goodwin S."/>
            <person name="Spatafora J."/>
            <person name="Crous P."/>
            <person name="Grigoriev I."/>
        </authorList>
    </citation>
    <scope>NUCLEOTIDE SEQUENCE</scope>
    <source>
        <strain evidence="11">CBS 133067</strain>
    </source>
</reference>
<dbReference type="GO" id="GO:0016579">
    <property type="term" value="P:protein deubiquitination"/>
    <property type="evidence" value="ECO:0007669"/>
    <property type="project" value="InterPro"/>
</dbReference>
<dbReference type="CDD" id="cd02257">
    <property type="entry name" value="Peptidase_C19"/>
    <property type="match status" value="1"/>
</dbReference>
<feature type="compositionally biased region" description="Polar residues" evidence="8">
    <location>
        <begin position="465"/>
        <end position="480"/>
    </location>
</feature>
<dbReference type="Gene3D" id="3.30.2230.10">
    <property type="entry name" value="DUSP-like"/>
    <property type="match status" value="1"/>
</dbReference>
<evidence type="ECO:0000256" key="6">
    <source>
        <dbReference type="ARBA" id="ARBA00022801"/>
    </source>
</evidence>
<feature type="compositionally biased region" description="Polar residues" evidence="8">
    <location>
        <begin position="1041"/>
        <end position="1050"/>
    </location>
</feature>
<dbReference type="Proteomes" id="UP000799772">
    <property type="component" value="Unassembled WGS sequence"/>
</dbReference>
<keyword evidence="7" id="KW-0788">Thiol protease</keyword>
<keyword evidence="12" id="KW-1185">Reference proteome</keyword>
<evidence type="ECO:0000256" key="4">
    <source>
        <dbReference type="ARBA" id="ARBA00022670"/>
    </source>
</evidence>
<dbReference type="EC" id="3.4.19.12" evidence="3"/>
<evidence type="ECO:0000256" key="7">
    <source>
        <dbReference type="ARBA" id="ARBA00022807"/>
    </source>
</evidence>
<dbReference type="EMBL" id="ML978124">
    <property type="protein sequence ID" value="KAF2100362.1"/>
    <property type="molecule type" value="Genomic_DNA"/>
</dbReference>
<dbReference type="PROSITE" id="PS51283">
    <property type="entry name" value="DUSP"/>
    <property type="match status" value="1"/>
</dbReference>
<evidence type="ECO:0000259" key="9">
    <source>
        <dbReference type="PROSITE" id="PS50235"/>
    </source>
</evidence>
<organism evidence="11 12">
    <name type="scientific">Rhizodiscina lignyota</name>
    <dbReference type="NCBI Taxonomy" id="1504668"/>
    <lineage>
        <taxon>Eukaryota</taxon>
        <taxon>Fungi</taxon>
        <taxon>Dikarya</taxon>
        <taxon>Ascomycota</taxon>
        <taxon>Pezizomycotina</taxon>
        <taxon>Dothideomycetes</taxon>
        <taxon>Pleosporomycetidae</taxon>
        <taxon>Aulographales</taxon>
        <taxon>Rhizodiscinaceae</taxon>
        <taxon>Rhizodiscina</taxon>
    </lineage>
</organism>
<dbReference type="GO" id="GO:0004843">
    <property type="term" value="F:cysteine-type deubiquitinase activity"/>
    <property type="evidence" value="ECO:0007669"/>
    <property type="project" value="UniProtKB-EC"/>
</dbReference>
<feature type="region of interest" description="Disordered" evidence="8">
    <location>
        <begin position="1006"/>
        <end position="1103"/>
    </location>
</feature>
<feature type="compositionally biased region" description="Basic and acidic residues" evidence="8">
    <location>
        <begin position="133"/>
        <end position="142"/>
    </location>
</feature>
<dbReference type="InterPro" id="IPR050185">
    <property type="entry name" value="Ub_carboxyl-term_hydrolase"/>
</dbReference>
<evidence type="ECO:0000256" key="3">
    <source>
        <dbReference type="ARBA" id="ARBA00012759"/>
    </source>
</evidence>
<feature type="compositionally biased region" description="Basic and acidic residues" evidence="8">
    <location>
        <begin position="1566"/>
        <end position="1576"/>
    </location>
</feature>
<feature type="region of interest" description="Disordered" evidence="8">
    <location>
        <begin position="1340"/>
        <end position="1413"/>
    </location>
</feature>
<dbReference type="PROSITE" id="PS00972">
    <property type="entry name" value="USP_1"/>
    <property type="match status" value="1"/>
</dbReference>
<feature type="compositionally biased region" description="Basic and acidic residues" evidence="8">
    <location>
        <begin position="1"/>
        <end position="10"/>
    </location>
</feature>
<feature type="region of interest" description="Disordered" evidence="8">
    <location>
        <begin position="465"/>
        <end position="507"/>
    </location>
</feature>
<evidence type="ECO:0000313" key="12">
    <source>
        <dbReference type="Proteomes" id="UP000799772"/>
    </source>
</evidence>
<feature type="domain" description="DUSP" evidence="10">
    <location>
        <begin position="148"/>
        <end position="269"/>
    </location>
</feature>
<dbReference type="SUPFAM" id="SSF54001">
    <property type="entry name" value="Cysteine proteinases"/>
    <property type="match status" value="1"/>
</dbReference>
<feature type="compositionally biased region" description="Acidic residues" evidence="8">
    <location>
        <begin position="1481"/>
        <end position="1492"/>
    </location>
</feature>
<feature type="compositionally biased region" description="Polar residues" evidence="8">
    <location>
        <begin position="890"/>
        <end position="905"/>
    </location>
</feature>
<dbReference type="SMART" id="SM00695">
    <property type="entry name" value="DUSP"/>
    <property type="match status" value="1"/>
</dbReference>
<dbReference type="SUPFAM" id="SSF143791">
    <property type="entry name" value="DUSP-like"/>
    <property type="match status" value="1"/>
</dbReference>
<dbReference type="InterPro" id="IPR018200">
    <property type="entry name" value="USP_CS"/>
</dbReference>
<feature type="compositionally biased region" description="Polar residues" evidence="8">
    <location>
        <begin position="356"/>
        <end position="367"/>
    </location>
</feature>
<name>A0A9P4MAG9_9PEZI</name>
<feature type="compositionally biased region" description="Polar residues" evidence="8">
    <location>
        <begin position="1078"/>
        <end position="1095"/>
    </location>
</feature>
<dbReference type="OrthoDB" id="952271at2759"/>
<feature type="compositionally biased region" description="Polar residues" evidence="8">
    <location>
        <begin position="1493"/>
        <end position="1503"/>
    </location>
</feature>
<feature type="compositionally biased region" description="Polar residues" evidence="8">
    <location>
        <begin position="1347"/>
        <end position="1368"/>
    </location>
</feature>
<dbReference type="PROSITE" id="PS50235">
    <property type="entry name" value="USP_3"/>
    <property type="match status" value="1"/>
</dbReference>
<feature type="compositionally biased region" description="Low complexity" evidence="8">
    <location>
        <begin position="1382"/>
        <end position="1398"/>
    </location>
</feature>
<feature type="region of interest" description="Disordered" evidence="8">
    <location>
        <begin position="1471"/>
        <end position="1523"/>
    </location>
</feature>
<comment type="catalytic activity">
    <reaction evidence="1">
        <text>Thiol-dependent hydrolysis of ester, thioester, amide, peptide and isopeptide bonds formed by the C-terminal Gly of ubiquitin (a 76-residue protein attached to proteins as an intracellular targeting signal).</text>
        <dbReference type="EC" id="3.4.19.12"/>
    </reaction>
</comment>
<gene>
    <name evidence="11" type="ORF">NA57DRAFT_54455</name>
</gene>
<evidence type="ECO:0000313" key="11">
    <source>
        <dbReference type="EMBL" id="KAF2100362.1"/>
    </source>
</evidence>
<feature type="compositionally biased region" description="Low complexity" evidence="8">
    <location>
        <begin position="1017"/>
        <end position="1028"/>
    </location>
</feature>
<evidence type="ECO:0000256" key="2">
    <source>
        <dbReference type="ARBA" id="ARBA00009085"/>
    </source>
</evidence>
<evidence type="ECO:0000256" key="8">
    <source>
        <dbReference type="SAM" id="MobiDB-lite"/>
    </source>
</evidence>
<feature type="compositionally biased region" description="Basic residues" evidence="8">
    <location>
        <begin position="1067"/>
        <end position="1077"/>
    </location>
</feature>
<feature type="region of interest" description="Disordered" evidence="8">
    <location>
        <begin position="188"/>
        <end position="208"/>
    </location>
</feature>
<protein>
    <recommendedName>
        <fullName evidence="3">ubiquitinyl hydrolase 1</fullName>
        <ecNumber evidence="3">3.4.19.12</ecNumber>
    </recommendedName>
</protein>
<evidence type="ECO:0000256" key="5">
    <source>
        <dbReference type="ARBA" id="ARBA00022786"/>
    </source>
</evidence>
<evidence type="ECO:0000256" key="1">
    <source>
        <dbReference type="ARBA" id="ARBA00000707"/>
    </source>
</evidence>
<dbReference type="GO" id="GO:0006508">
    <property type="term" value="P:proteolysis"/>
    <property type="evidence" value="ECO:0007669"/>
    <property type="project" value="UniProtKB-KW"/>
</dbReference>
<evidence type="ECO:0000259" key="10">
    <source>
        <dbReference type="PROSITE" id="PS51283"/>
    </source>
</evidence>
<feature type="region of interest" description="Disordered" evidence="8">
    <location>
        <begin position="356"/>
        <end position="383"/>
    </location>
</feature>
<sequence>MPEDQNREDSPALEEGLPTPFDNASLKRSVTSQETRSSSPPKRSAAHMEDGDDVDMKETPGHEGTNTTGGDNASSSKGTSNARFSSNEPSSNDQMADGTASNSINSDPTSASAQPSSAATSLESSPFHMTATSDDRIIEDKASNTPRPSYDEQYGEVLPMLQEPPQDGDVGYLVANKWLQRVLARTSSPPADVDKDALEGEVGPIDNSSIMQTEMPEHTYSDEKGEPFIPLRAGVTEDDYTIVPSKAWDLILDWYGLASGSFPVKRYAHDTAEEDSTSTNVIYELHPPIFTIRKVRNGKDGTTLEVLQERNLAAPKLMATRSKGTQEFLKDVKQAVNVPNNVKIRLWRDLTSMNQPVPEASTRNQPGILTPPSSSGGSPRMRPQASSLKLEMDLNEFTSMTEGSDREMVDCRDETANPKYNGRSKIAILGLASDQTLIVEEQVSTTKDEYVSDALRSTAAKNGVTLNNKTTANRTTASKAGTSSGRSSPAPSGPMTRGRSQRTGRTRGTVGLINLGNSCYMNSALQCIRSVEELTQYFLLEKYKKELNTNNPLGHNGNVARAYAGLLASIYDPSAATSFAPRNFKGVLGRYAPMFSGYGQQDSQELMSFLVDGLHEDLNRIVKKPYIENPESDDKTVHDPDAIKALGQKYQDNHRARNDSIAMDLFNGFYKNTMVCPECEKVSITFDPFSLLTLQLPFQQTWQHTIDFIPLYGKPLRIEIDMDKNGTFRSLKEYIMQRVPGLDRNRLLVAEIFNNKFYKIFEDNATISESNVQPRDDIVVYELEHVPTNFPPKKKNPQKIRSMLVFNHKDSDDEMDGSDSELAEHMLVPVFNQKSGSNTYASKSLILYPFFISLTPKEAMDYDTILKKILAKVDGLTTKDIFEDDDHQYQPFTNANESANESDTVLTPEDDASSTDQAVQAQSVEGENSIIDVSMTDSHTSNSHNLHPNVFATSQRPSILQPGSFIPGQLQNLFTIRYHSVGPEIIPTGFSSFDSSSAKNIDIQSRVHQSLTDGRRSSLASTVSMSRSRSSESDIDDPPEQVNSFQTNDPTSDEELPQISTLYNQPSKKKKHGKGRKNQATYSRKGKQTSVQPSHYSAYDGADEDEDPALVRLGEVLVLDWTTDAVEALFGADKAGEMRGAEARKFAETFEDEELQEKKERRAARKKSGVTLEDCFTETSKSEVLSEENAWYCSRCKELRRAEKTLEVWTLPDILVIHLKRFGANRGFRDKIDVLVDFPVEGLDLNKRVGLKDGDKDLVYDLIAVDNHYGGLGGGHYTAFAKNFFDGQWYEYNDSQVSKRNDPDVVITSAAYLLFYRRRSDTPLGPSYLQELIADARAAENPDEVNPDTQDGTVHKSQSSSRNASPSGQGKGRPLGVSFHNGSSSASAAAGAARRPVGGPAGSGGAGKQARTEAGDAMMDEELPAYGSQEMDHAGDETLGGTIGRSSALFGPVTAEQSAFSMAATQEQNWTWGDLRRADNDADADGEADDNDSNVAEGSSTSALPDLDDNRMEEFDDSALPLNVSREVSPSVGVTHIEAVDPRMVQYVPGDTEPMSEDDPPPAEVRVGEHEELKMD</sequence>